<protein>
    <recommendedName>
        <fullName evidence="2">HAT C-terminal dimerisation domain-containing protein</fullName>
    </recommendedName>
</protein>
<keyword evidence="1" id="KW-0732">Signal</keyword>
<accession>A0A9I9EE24</accession>
<organism evidence="3">
    <name type="scientific">Cucumis melo</name>
    <name type="common">Muskmelon</name>
    <dbReference type="NCBI Taxonomy" id="3656"/>
    <lineage>
        <taxon>Eukaryota</taxon>
        <taxon>Viridiplantae</taxon>
        <taxon>Streptophyta</taxon>
        <taxon>Embryophyta</taxon>
        <taxon>Tracheophyta</taxon>
        <taxon>Spermatophyta</taxon>
        <taxon>Magnoliopsida</taxon>
        <taxon>eudicotyledons</taxon>
        <taxon>Gunneridae</taxon>
        <taxon>Pentapetalae</taxon>
        <taxon>rosids</taxon>
        <taxon>fabids</taxon>
        <taxon>Cucurbitales</taxon>
        <taxon>Cucurbitaceae</taxon>
        <taxon>Benincaseae</taxon>
        <taxon>Cucumis</taxon>
    </lineage>
</organism>
<evidence type="ECO:0000259" key="2">
    <source>
        <dbReference type="Pfam" id="PF05699"/>
    </source>
</evidence>
<feature type="chain" id="PRO_5039890996" description="HAT C-terminal dimerisation domain-containing protein" evidence="1">
    <location>
        <begin position="19"/>
        <end position="60"/>
    </location>
</feature>
<dbReference type="AlphaFoldDB" id="A0A9I9EE24"/>
<feature type="signal peptide" evidence="1">
    <location>
        <begin position="1"/>
        <end position="18"/>
    </location>
</feature>
<dbReference type="EnsemblPlants" id="MELO3C032456.2.1">
    <property type="protein sequence ID" value="MELO3C032456.2.1"/>
    <property type="gene ID" value="MELO3C032456.2"/>
</dbReference>
<dbReference type="InterPro" id="IPR008906">
    <property type="entry name" value="HATC_C_dom"/>
</dbReference>
<evidence type="ECO:0000256" key="1">
    <source>
        <dbReference type="SAM" id="SignalP"/>
    </source>
</evidence>
<reference evidence="3" key="1">
    <citation type="submission" date="2023-03" db="UniProtKB">
        <authorList>
            <consortium name="EnsemblPlants"/>
        </authorList>
    </citation>
    <scope>IDENTIFICATION</scope>
</reference>
<feature type="domain" description="HAT C-terminal dimerisation" evidence="2">
    <location>
        <begin position="10"/>
        <end position="43"/>
    </location>
</feature>
<sequence>MNSDQLRFLVIWLGDILAIPVLTVASESTFSYGGRVVDPSRCSWLLKQWKLSYVLKLAKF</sequence>
<dbReference type="GO" id="GO:0046983">
    <property type="term" value="F:protein dimerization activity"/>
    <property type="evidence" value="ECO:0007669"/>
    <property type="project" value="InterPro"/>
</dbReference>
<dbReference type="Pfam" id="PF05699">
    <property type="entry name" value="Dimer_Tnp_hAT"/>
    <property type="match status" value="1"/>
</dbReference>
<name>A0A9I9EE24_CUCME</name>
<dbReference type="Gramene" id="MELO3C032456.2.1">
    <property type="protein sequence ID" value="MELO3C032456.2.1"/>
    <property type="gene ID" value="MELO3C032456.2"/>
</dbReference>
<evidence type="ECO:0000313" key="3">
    <source>
        <dbReference type="EnsemblPlants" id="MELO3C032456.2.1"/>
    </source>
</evidence>
<proteinExistence type="predicted"/>